<comment type="function">
    <text evidence="6">A probable RNA chaperone. Forms a complex with KhpA which binds to cellular RNA and controls its expression. Plays a role in peptidoglycan (PG) homeostasis and cell length regulation.</text>
</comment>
<evidence type="ECO:0000256" key="3">
    <source>
        <dbReference type="ARBA" id="ARBA00022960"/>
    </source>
</evidence>
<comment type="domain">
    <text evidence="6">Has an N-terminal Jag-N domain and 2 RNA-binding domains (KH and R3H).</text>
</comment>
<dbReference type="InterPro" id="IPR038008">
    <property type="entry name" value="Jag_KH"/>
</dbReference>
<dbReference type="RefSeq" id="WP_205188223.1">
    <property type="nucleotide sequence ID" value="NZ_JAFBFC010000005.1"/>
</dbReference>
<dbReference type="SUPFAM" id="SSF82708">
    <property type="entry name" value="R3H domain"/>
    <property type="match status" value="1"/>
</dbReference>
<keyword evidence="10" id="KW-1185">Reference proteome</keyword>
<accession>A0ABS2QXK4</accession>
<dbReference type="InterPro" id="IPR038247">
    <property type="entry name" value="Jag_N_dom_sf"/>
</dbReference>
<evidence type="ECO:0000313" key="9">
    <source>
        <dbReference type="EMBL" id="MBM7704219.1"/>
    </source>
</evidence>
<protein>
    <recommendedName>
        <fullName evidence="6">RNA-binding protein KhpB</fullName>
    </recommendedName>
    <alternativeName>
        <fullName evidence="6">RNA-binding protein EloR</fullName>
    </alternativeName>
</protein>
<dbReference type="SMART" id="SM00393">
    <property type="entry name" value="R3H"/>
    <property type="match status" value="1"/>
</dbReference>
<dbReference type="HAMAP" id="MF_00867">
    <property type="entry name" value="KhpB"/>
    <property type="match status" value="1"/>
</dbReference>
<feature type="region of interest" description="Disordered" evidence="7">
    <location>
        <begin position="183"/>
        <end position="210"/>
    </location>
</feature>
<organism evidence="9 10">
    <name type="scientific">Priestia iocasae</name>
    <dbReference type="NCBI Taxonomy" id="2291674"/>
    <lineage>
        <taxon>Bacteria</taxon>
        <taxon>Bacillati</taxon>
        <taxon>Bacillota</taxon>
        <taxon>Bacilli</taxon>
        <taxon>Bacillales</taxon>
        <taxon>Bacillaceae</taxon>
        <taxon>Priestia</taxon>
    </lineage>
</organism>
<dbReference type="Gene3D" id="3.30.1370.50">
    <property type="entry name" value="R3H-like domain"/>
    <property type="match status" value="1"/>
</dbReference>
<proteinExistence type="inferred from homology"/>
<dbReference type="InterPro" id="IPR001374">
    <property type="entry name" value="R3H_dom"/>
</dbReference>
<dbReference type="InterPro" id="IPR034079">
    <property type="entry name" value="R3H_KhpB"/>
</dbReference>
<evidence type="ECO:0000313" key="10">
    <source>
        <dbReference type="Proteomes" id="UP000809829"/>
    </source>
</evidence>
<dbReference type="InterPro" id="IPR032782">
    <property type="entry name" value="KhpB_N"/>
</dbReference>
<feature type="region of interest" description="Jag_N domain" evidence="6">
    <location>
        <begin position="5"/>
        <end position="55"/>
    </location>
</feature>
<dbReference type="PANTHER" id="PTHR35800">
    <property type="entry name" value="PROTEIN JAG"/>
    <property type="match status" value="1"/>
</dbReference>
<keyword evidence="4 6" id="KW-0143">Chaperone</keyword>
<evidence type="ECO:0000256" key="2">
    <source>
        <dbReference type="ARBA" id="ARBA00022884"/>
    </source>
</evidence>
<dbReference type="Pfam" id="PF13083">
    <property type="entry name" value="KH_KhpA-B"/>
    <property type="match status" value="1"/>
</dbReference>
<evidence type="ECO:0000259" key="8">
    <source>
        <dbReference type="PROSITE" id="PS51061"/>
    </source>
</evidence>
<dbReference type="PROSITE" id="PS51061">
    <property type="entry name" value="R3H"/>
    <property type="match status" value="1"/>
</dbReference>
<dbReference type="PANTHER" id="PTHR35800:SF1">
    <property type="entry name" value="RNA-BINDING PROTEIN KHPB"/>
    <property type="match status" value="1"/>
</dbReference>
<comment type="caution">
    <text evidence="9">The sequence shown here is derived from an EMBL/GenBank/DDBJ whole genome shotgun (WGS) entry which is preliminary data.</text>
</comment>
<dbReference type="Gene3D" id="3.30.30.80">
    <property type="entry name" value="probable RNA-binding protein from clostridium symbiosum atcc 14940"/>
    <property type="match status" value="1"/>
</dbReference>
<sequence>MNQLTATGQTVDEAVKHGLAQLGVSRDQVKIEVVEEGKKGFLGIFKSKPAVVRIEKLQDPIEEAEKFLKRVSKEMNVEIEVEVIQRARACEFKISGEGLGVLIGKRGQTINALQVLTQLVANRYSSHYITIMLNPEGYREKRKAILEDLAVKMAKKVIKTGKVVHLEPMPSYERKIIHHSLAHHSSVRSSSAGREPNRNVVIEPILKSPR</sequence>
<keyword evidence="5 6" id="KW-0961">Cell wall biogenesis/degradation</keyword>
<gene>
    <name evidence="6" type="primary">khpB</name>
    <name evidence="6" type="synonym">eloR</name>
    <name evidence="9" type="ORF">JOC83_003069</name>
</gene>
<evidence type="ECO:0000256" key="1">
    <source>
        <dbReference type="ARBA" id="ARBA00022490"/>
    </source>
</evidence>
<dbReference type="CDD" id="cd02644">
    <property type="entry name" value="R3H_jag"/>
    <property type="match status" value="1"/>
</dbReference>
<dbReference type="InterPro" id="IPR039247">
    <property type="entry name" value="KhpB"/>
</dbReference>
<feature type="domain" description="R3H" evidence="8">
    <location>
        <begin position="140"/>
        <end position="206"/>
    </location>
</feature>
<dbReference type="Pfam" id="PF01424">
    <property type="entry name" value="R3H"/>
    <property type="match status" value="1"/>
</dbReference>
<dbReference type="Gene3D" id="3.30.300.20">
    <property type="match status" value="1"/>
</dbReference>
<keyword evidence="2 6" id="KW-0694">RNA-binding</keyword>
<dbReference type="EMBL" id="JAFBFC010000005">
    <property type="protein sequence ID" value="MBM7704219.1"/>
    <property type="molecule type" value="Genomic_DNA"/>
</dbReference>
<name>A0ABS2QXK4_9BACI</name>
<dbReference type="NCBIfam" id="NF041568">
    <property type="entry name" value="Jag_EloR"/>
    <property type="match status" value="1"/>
</dbReference>
<evidence type="ECO:0000256" key="7">
    <source>
        <dbReference type="SAM" id="MobiDB-lite"/>
    </source>
</evidence>
<dbReference type="Proteomes" id="UP000809829">
    <property type="component" value="Unassembled WGS sequence"/>
</dbReference>
<comment type="subcellular location">
    <subcellularLocation>
        <location evidence="6">Cytoplasm</location>
    </subcellularLocation>
</comment>
<dbReference type="CDD" id="cd02414">
    <property type="entry name" value="KH-II_Jag"/>
    <property type="match status" value="1"/>
</dbReference>
<dbReference type="InterPro" id="IPR036867">
    <property type="entry name" value="R3H_dom_sf"/>
</dbReference>
<evidence type="ECO:0000256" key="4">
    <source>
        <dbReference type="ARBA" id="ARBA00023186"/>
    </source>
</evidence>
<evidence type="ECO:0000256" key="5">
    <source>
        <dbReference type="ARBA" id="ARBA00023316"/>
    </source>
</evidence>
<dbReference type="SMART" id="SM01245">
    <property type="entry name" value="Jag_N"/>
    <property type="match status" value="1"/>
</dbReference>
<dbReference type="InterPro" id="IPR015946">
    <property type="entry name" value="KH_dom-like_a/b"/>
</dbReference>
<dbReference type="Pfam" id="PF14804">
    <property type="entry name" value="Jag_N"/>
    <property type="match status" value="1"/>
</dbReference>
<comment type="similarity">
    <text evidence="6">Belongs to the KhpB RNA-binding protein family.</text>
</comment>
<keyword evidence="1 6" id="KW-0963">Cytoplasm</keyword>
<reference evidence="9 10" key="1">
    <citation type="submission" date="2021-01" db="EMBL/GenBank/DDBJ databases">
        <title>Genomic Encyclopedia of Type Strains, Phase IV (KMG-IV): sequencing the most valuable type-strain genomes for metagenomic binning, comparative biology and taxonomic classification.</title>
        <authorList>
            <person name="Goeker M."/>
        </authorList>
    </citation>
    <scope>NUCLEOTIDE SEQUENCE [LARGE SCALE GENOMIC DNA]</scope>
    <source>
        <strain evidence="9 10">DSM 104297</strain>
    </source>
</reference>
<comment type="subunit">
    <text evidence="6">Forms a complex with KhpA.</text>
</comment>
<evidence type="ECO:0000256" key="6">
    <source>
        <dbReference type="HAMAP-Rule" id="MF_00867"/>
    </source>
</evidence>
<keyword evidence="3 6" id="KW-0133">Cell shape</keyword>